<gene>
    <name evidence="4" type="ORF">BOTBODRAFT_170408</name>
</gene>
<dbReference type="GO" id="GO:0000172">
    <property type="term" value="C:ribonuclease MRP complex"/>
    <property type="evidence" value="ECO:0007669"/>
    <property type="project" value="InterPro"/>
</dbReference>
<dbReference type="InParanoid" id="A0A067N598"/>
<dbReference type="FunCoup" id="A0A067N598">
    <property type="interactions" value="282"/>
</dbReference>
<dbReference type="SUPFAM" id="SSF101744">
    <property type="entry name" value="Rof/RNase P subunit-like"/>
    <property type="match status" value="1"/>
</dbReference>
<dbReference type="GO" id="GO:0006364">
    <property type="term" value="P:rRNA processing"/>
    <property type="evidence" value="ECO:0007669"/>
    <property type="project" value="TreeGrafter"/>
</dbReference>
<sequence>MSDTSTFRPVAPYAPLPPIKGEKLKFTLSDPFVPTFLQSALPPSVRDPAQVYASGVKGKQILLENPARESRTKKLNDEKKVRRAKHEERKRTGVLGRTAAKRMGLWNLERDVVKYDTFLPIHHLWLGYMAELLDLAPPPDHDPTRNNNASTIPKLPNAANMHPKLVKADFHGSILTVRRSKNPSLVGCCGIVIHETENTFKLVTRADKLKVIPKQNSVFAFSIPLYAPAPASSLPFPEATPQTQTRDHDHDRVSINTPATTTTSASTSVPTPALELTPSIEFELYGNQFRFRATDRANRKFKAKETIEL</sequence>
<protein>
    <submittedName>
        <fullName evidence="4">Uncharacterized protein</fullName>
    </submittedName>
</protein>
<comment type="subcellular location">
    <subcellularLocation>
        <location evidence="1">Nucleus</location>
    </subcellularLocation>
</comment>
<evidence type="ECO:0000256" key="2">
    <source>
        <dbReference type="ARBA" id="ARBA00006181"/>
    </source>
</evidence>
<evidence type="ECO:0000313" key="4">
    <source>
        <dbReference type="EMBL" id="KDQ19292.1"/>
    </source>
</evidence>
<feature type="region of interest" description="Disordered" evidence="3">
    <location>
        <begin position="63"/>
        <end position="91"/>
    </location>
</feature>
<evidence type="ECO:0000256" key="3">
    <source>
        <dbReference type="SAM" id="MobiDB-lite"/>
    </source>
</evidence>
<feature type="region of interest" description="Disordered" evidence="3">
    <location>
        <begin position="234"/>
        <end position="271"/>
    </location>
</feature>
<dbReference type="PANTHER" id="PTHR13348:SF0">
    <property type="entry name" value="RIBONUCLEASE P PROTEIN SUBUNIT P29"/>
    <property type="match status" value="1"/>
</dbReference>
<dbReference type="Proteomes" id="UP000027195">
    <property type="component" value="Unassembled WGS sequence"/>
</dbReference>
<dbReference type="OrthoDB" id="124041at2759"/>
<name>A0A067N598_BOTB1</name>
<dbReference type="STRING" id="930990.A0A067N598"/>
<dbReference type="PANTHER" id="PTHR13348">
    <property type="entry name" value="RIBONUCLEASE P SUBUNIT P29"/>
    <property type="match status" value="1"/>
</dbReference>
<organism evidence="4 5">
    <name type="scientific">Botryobasidium botryosum (strain FD-172 SS1)</name>
    <dbReference type="NCBI Taxonomy" id="930990"/>
    <lineage>
        <taxon>Eukaryota</taxon>
        <taxon>Fungi</taxon>
        <taxon>Dikarya</taxon>
        <taxon>Basidiomycota</taxon>
        <taxon>Agaricomycotina</taxon>
        <taxon>Agaricomycetes</taxon>
        <taxon>Cantharellales</taxon>
        <taxon>Botryobasidiaceae</taxon>
        <taxon>Botryobasidium</taxon>
    </lineage>
</organism>
<proteinExistence type="inferred from homology"/>
<comment type="similarity">
    <text evidence="2">Belongs to the eukaryotic/archaeal RNase P protein component 1 family.</text>
</comment>
<dbReference type="SMART" id="SM00538">
    <property type="entry name" value="POP4"/>
    <property type="match status" value="1"/>
</dbReference>
<evidence type="ECO:0000313" key="5">
    <source>
        <dbReference type="Proteomes" id="UP000027195"/>
    </source>
</evidence>
<dbReference type="InterPro" id="IPR036980">
    <property type="entry name" value="RNase_P/MRP_Rpp29_sf"/>
</dbReference>
<reference evidence="5" key="1">
    <citation type="journal article" date="2014" name="Proc. Natl. Acad. Sci. U.S.A.">
        <title>Extensive sampling of basidiomycete genomes demonstrates inadequacy of the white-rot/brown-rot paradigm for wood decay fungi.</title>
        <authorList>
            <person name="Riley R."/>
            <person name="Salamov A.A."/>
            <person name="Brown D.W."/>
            <person name="Nagy L.G."/>
            <person name="Floudas D."/>
            <person name="Held B.W."/>
            <person name="Levasseur A."/>
            <person name="Lombard V."/>
            <person name="Morin E."/>
            <person name="Otillar R."/>
            <person name="Lindquist E.A."/>
            <person name="Sun H."/>
            <person name="LaButti K.M."/>
            <person name="Schmutz J."/>
            <person name="Jabbour D."/>
            <person name="Luo H."/>
            <person name="Baker S.E."/>
            <person name="Pisabarro A.G."/>
            <person name="Walton J.D."/>
            <person name="Blanchette R.A."/>
            <person name="Henrissat B."/>
            <person name="Martin F."/>
            <person name="Cullen D."/>
            <person name="Hibbett D.S."/>
            <person name="Grigoriev I.V."/>
        </authorList>
    </citation>
    <scope>NUCLEOTIDE SEQUENCE [LARGE SCALE GENOMIC DNA]</scope>
    <source>
        <strain evidence="5">FD-172 SS1</strain>
    </source>
</reference>
<dbReference type="AlphaFoldDB" id="A0A067N598"/>
<dbReference type="InterPro" id="IPR023534">
    <property type="entry name" value="Rof/RNase_P-like"/>
</dbReference>
<dbReference type="EMBL" id="KL198019">
    <property type="protein sequence ID" value="KDQ19292.1"/>
    <property type="molecule type" value="Genomic_DNA"/>
</dbReference>
<dbReference type="GO" id="GO:0033204">
    <property type="term" value="F:ribonuclease P RNA binding"/>
    <property type="evidence" value="ECO:0007669"/>
    <property type="project" value="InterPro"/>
</dbReference>
<keyword evidence="5" id="KW-1185">Reference proteome</keyword>
<dbReference type="HOGENOM" id="CLU_078577_1_0_1"/>
<dbReference type="Pfam" id="PF01868">
    <property type="entry name" value="RNase_P-MRP_p29"/>
    <property type="match status" value="1"/>
</dbReference>
<dbReference type="InterPro" id="IPR016848">
    <property type="entry name" value="RNase_P/MRP_Rpp29-subunit"/>
</dbReference>
<dbReference type="InterPro" id="IPR002730">
    <property type="entry name" value="Rpp29/RNP1"/>
</dbReference>
<feature type="compositionally biased region" description="Low complexity" evidence="3">
    <location>
        <begin position="257"/>
        <end position="271"/>
    </location>
</feature>
<accession>A0A067N598</accession>
<dbReference type="GO" id="GO:0030677">
    <property type="term" value="C:ribonuclease P complex"/>
    <property type="evidence" value="ECO:0007669"/>
    <property type="project" value="InterPro"/>
</dbReference>
<dbReference type="GO" id="GO:0001682">
    <property type="term" value="P:tRNA 5'-leader removal"/>
    <property type="evidence" value="ECO:0007669"/>
    <property type="project" value="InterPro"/>
</dbReference>
<dbReference type="GO" id="GO:0005634">
    <property type="term" value="C:nucleus"/>
    <property type="evidence" value="ECO:0007669"/>
    <property type="project" value="UniProtKB-SubCell"/>
</dbReference>
<dbReference type="Gene3D" id="2.30.30.210">
    <property type="entry name" value="Ribonuclease P/MRP, subunit p29"/>
    <property type="match status" value="1"/>
</dbReference>
<evidence type="ECO:0000256" key="1">
    <source>
        <dbReference type="ARBA" id="ARBA00004123"/>
    </source>
</evidence>
<feature type="compositionally biased region" description="Basic and acidic residues" evidence="3">
    <location>
        <begin position="66"/>
        <end position="91"/>
    </location>
</feature>